<dbReference type="RefSeq" id="WP_030537272.1">
    <property type="nucleotide sequence ID" value="NZ_CP133194.1"/>
</dbReference>
<dbReference type="EMBL" id="CP133194">
    <property type="protein sequence ID" value="WMN02211.1"/>
    <property type="molecule type" value="Genomic_DNA"/>
</dbReference>
<evidence type="ECO:0000313" key="3">
    <source>
        <dbReference type="Proteomes" id="UP001230933"/>
    </source>
</evidence>
<feature type="region of interest" description="Disordered" evidence="1">
    <location>
        <begin position="45"/>
        <end position="77"/>
    </location>
</feature>
<gene>
    <name evidence="2" type="ORF">QIE55_33330</name>
</gene>
<name>A0AAX3ZZC0_RHOER</name>
<organism evidence="2 3">
    <name type="scientific">Rhodococcus erythropolis</name>
    <name type="common">Arthrobacter picolinophilus</name>
    <dbReference type="NCBI Taxonomy" id="1833"/>
    <lineage>
        <taxon>Bacteria</taxon>
        <taxon>Bacillati</taxon>
        <taxon>Actinomycetota</taxon>
        <taxon>Actinomycetes</taxon>
        <taxon>Mycobacteriales</taxon>
        <taxon>Nocardiaceae</taxon>
        <taxon>Rhodococcus</taxon>
        <taxon>Rhodococcus erythropolis group</taxon>
    </lineage>
</organism>
<sequence length="398" mass="39542">MTNHRNRAGTGRHRAAQRSAVAGVTFTALTALVVGNAGGALAAPGQPGVTAPAQQPGVTSPSQQPGVTTEQTAPPAAPVQTWVPAPVEYTAQPAKPLPNWDYDTNEYVAPTYSNNDNYVAPIDYTTIHLPTQLDTFTAPIQAPEDKIRIGRYIADREDWISKDTADRTNGQTAIIEAQVTDFWRSTGLETDQAERLAAAQLGGAAAGALAGATAAGVPAATVGALVGGTIGGTSALTLFSPILTPIGAVPAGVVGTATGAGIGAAVLGVPAAIGGAVVGGAGGALAASAYGAGDLGEPIEFDIPAIDQPAITAQTETVLDQWSASPPVGTAAADTVRNAVASAPVVDQQIRDAVTSLPGGEGAVAAFDQAVTDFQANTAVPGLPLGMIADAIGAGIPA</sequence>
<feature type="compositionally biased region" description="Polar residues" evidence="1">
    <location>
        <begin position="52"/>
        <end position="72"/>
    </location>
</feature>
<evidence type="ECO:0000256" key="1">
    <source>
        <dbReference type="SAM" id="MobiDB-lite"/>
    </source>
</evidence>
<evidence type="ECO:0000313" key="2">
    <source>
        <dbReference type="EMBL" id="WMN02211.1"/>
    </source>
</evidence>
<dbReference type="Proteomes" id="UP001230933">
    <property type="component" value="Plasmid pMGMM8_4"/>
</dbReference>
<reference evidence="2" key="1">
    <citation type="submission" date="2023-08" db="EMBL/GenBank/DDBJ databases">
        <title>Isolation and Characterization of Rhodococcus erythropolis MGMM8.</title>
        <authorList>
            <person name="Diabankana R.G.C."/>
            <person name="Afordoanyi D.M."/>
            <person name="Validov S.Z."/>
        </authorList>
    </citation>
    <scope>NUCLEOTIDE SEQUENCE</scope>
    <source>
        <strain evidence="2">MGMM8</strain>
        <plasmid evidence="2">pMGMM8_4</plasmid>
    </source>
</reference>
<geneLocation type="plasmid" evidence="2 3">
    <name>pMGMM8_4</name>
</geneLocation>
<accession>A0AAX3ZZC0</accession>
<protein>
    <submittedName>
        <fullName evidence="2">Insoluble domain protein</fullName>
    </submittedName>
</protein>
<keyword evidence="2" id="KW-0614">Plasmid</keyword>
<proteinExistence type="predicted"/>
<dbReference type="AlphaFoldDB" id="A0AAX3ZZC0"/>